<evidence type="ECO:0000256" key="3">
    <source>
        <dbReference type="ARBA" id="ARBA00030757"/>
    </source>
</evidence>
<sequence length="216" mass="24211">MNMQQARFNMIEQQIRPWDVLDHSVLQVMMDLPRDAFVSEAQQSLAYADIQLPIGHGESMMHPRVEGRILQELAIQDDDICLEIGTGSAYLTACMANLAKEVFTVELHEDFIATAEQRLAAQNISNVILEQADALQNLDLDKRYDVIAVTGSIPEYLPLFEQLLKPEGRLYITVGSGALQYAMLIVNSDGKYIRSNLFATELDPLQGATTQSSFRF</sequence>
<comment type="similarity">
    <text evidence="1">Belongs to the methyltransferase superfamily. L-isoaspartyl/D-aspartyl protein methyltransferase family.</text>
</comment>
<dbReference type="CDD" id="cd02440">
    <property type="entry name" value="AdoMet_MTases"/>
    <property type="match status" value="1"/>
</dbReference>
<dbReference type="SUPFAM" id="SSF53335">
    <property type="entry name" value="S-adenosyl-L-methionine-dependent methyltransferases"/>
    <property type="match status" value="1"/>
</dbReference>
<dbReference type="Gene3D" id="3.40.50.150">
    <property type="entry name" value="Vaccinia Virus protein VP39"/>
    <property type="match status" value="1"/>
</dbReference>
<evidence type="ECO:0000256" key="1">
    <source>
        <dbReference type="ARBA" id="ARBA00005369"/>
    </source>
</evidence>
<dbReference type="EMBL" id="DRMS01000229">
    <property type="protein sequence ID" value="HFC92354.1"/>
    <property type="molecule type" value="Genomic_DNA"/>
</dbReference>
<dbReference type="Proteomes" id="UP000885750">
    <property type="component" value="Unassembled WGS sequence"/>
</dbReference>
<evidence type="ECO:0000256" key="2">
    <source>
        <dbReference type="ARBA" id="ARBA00013346"/>
    </source>
</evidence>
<dbReference type="InterPro" id="IPR000682">
    <property type="entry name" value="PCMT"/>
</dbReference>
<comment type="caution">
    <text evidence="4">The sequence shown here is derived from an EMBL/GenBank/DDBJ whole genome shotgun (WGS) entry which is preliminary data.</text>
</comment>
<protein>
    <recommendedName>
        <fullName evidence="2">Protein-L-isoaspartate O-methyltransferase</fullName>
    </recommendedName>
    <alternativeName>
        <fullName evidence="3">Protein L-isoaspartyl methyltransferase</fullName>
    </alternativeName>
</protein>
<dbReference type="GO" id="GO:0005737">
    <property type="term" value="C:cytoplasm"/>
    <property type="evidence" value="ECO:0007669"/>
    <property type="project" value="TreeGrafter"/>
</dbReference>
<dbReference type="InterPro" id="IPR029063">
    <property type="entry name" value="SAM-dependent_MTases_sf"/>
</dbReference>
<dbReference type="AlphaFoldDB" id="A0A7V2SZL1"/>
<dbReference type="PANTHER" id="PTHR11579:SF18">
    <property type="entry name" value="PROTEIN-L-ISOASPARTATE O-METHYLTRANSFERASE"/>
    <property type="match status" value="1"/>
</dbReference>
<dbReference type="GO" id="GO:0004719">
    <property type="term" value="F:protein-L-isoaspartate (D-aspartate) O-methyltransferase activity"/>
    <property type="evidence" value="ECO:0007669"/>
    <property type="project" value="InterPro"/>
</dbReference>
<dbReference type="PANTHER" id="PTHR11579">
    <property type="entry name" value="PROTEIN-L-ISOASPARTATE O-METHYLTRANSFERASE"/>
    <property type="match status" value="1"/>
</dbReference>
<evidence type="ECO:0000313" key="4">
    <source>
        <dbReference type="EMBL" id="HFC92354.1"/>
    </source>
</evidence>
<organism evidence="4">
    <name type="scientific">Leucothrix mucor</name>
    <dbReference type="NCBI Taxonomy" id="45248"/>
    <lineage>
        <taxon>Bacteria</taxon>
        <taxon>Pseudomonadati</taxon>
        <taxon>Pseudomonadota</taxon>
        <taxon>Gammaproteobacteria</taxon>
        <taxon>Thiotrichales</taxon>
        <taxon>Thiotrichaceae</taxon>
        <taxon>Leucothrix</taxon>
    </lineage>
</organism>
<proteinExistence type="inferred from homology"/>
<reference evidence="4" key="1">
    <citation type="journal article" date="2020" name="mSystems">
        <title>Genome- and Community-Level Interaction Insights into Carbon Utilization and Element Cycling Functions of Hydrothermarchaeota in Hydrothermal Sediment.</title>
        <authorList>
            <person name="Zhou Z."/>
            <person name="Liu Y."/>
            <person name="Xu W."/>
            <person name="Pan J."/>
            <person name="Luo Z.H."/>
            <person name="Li M."/>
        </authorList>
    </citation>
    <scope>NUCLEOTIDE SEQUENCE [LARGE SCALE GENOMIC DNA]</scope>
    <source>
        <strain evidence="4">HyVt-493</strain>
    </source>
</reference>
<name>A0A7V2SZL1_LEUMU</name>
<dbReference type="Pfam" id="PF01135">
    <property type="entry name" value="PCMT"/>
    <property type="match status" value="1"/>
</dbReference>
<accession>A0A7V2SZL1</accession>
<gene>
    <name evidence="4" type="ORF">ENJ51_06025</name>
</gene>